<dbReference type="HAMAP" id="MF_01842">
    <property type="entry name" value="Archaemetzincin"/>
    <property type="match status" value="1"/>
</dbReference>
<feature type="binding site" evidence="6">
    <location>
        <position position="162"/>
    </location>
    <ligand>
        <name>Zn(2+)</name>
        <dbReference type="ChEBI" id="CHEBI:29105"/>
        <label>2</label>
    </ligand>
</feature>
<dbReference type="PANTHER" id="PTHR15910">
    <property type="entry name" value="ARCHAEMETZINCIN"/>
    <property type="match status" value="1"/>
</dbReference>
<keyword evidence="8" id="KW-1185">Reference proteome</keyword>
<dbReference type="InterPro" id="IPR012091">
    <property type="entry name" value="Pept_M54_archaemetzncn_arc/bac"/>
</dbReference>
<dbReference type="PANTHER" id="PTHR15910:SF1">
    <property type="entry name" value="ARCHAEMETZINCIN-2"/>
    <property type="match status" value="1"/>
</dbReference>
<feature type="active site" description="Proton acceptor" evidence="6">
    <location>
        <position position="125"/>
    </location>
</feature>
<evidence type="ECO:0000256" key="6">
    <source>
        <dbReference type="HAMAP-Rule" id="MF_01842"/>
    </source>
</evidence>
<evidence type="ECO:0000256" key="3">
    <source>
        <dbReference type="ARBA" id="ARBA00022801"/>
    </source>
</evidence>
<dbReference type="Proteomes" id="UP001215956">
    <property type="component" value="Unassembled WGS sequence"/>
</dbReference>
<protein>
    <recommendedName>
        <fullName evidence="6">Archaemetzincin</fullName>
        <ecNumber evidence="6">3.4.-.-</ecNumber>
    </recommendedName>
</protein>
<evidence type="ECO:0000256" key="2">
    <source>
        <dbReference type="ARBA" id="ARBA00022723"/>
    </source>
</evidence>
<dbReference type="NCBIfam" id="NF033823">
    <property type="entry name" value="archmetzin"/>
    <property type="match status" value="1"/>
</dbReference>
<feature type="binding site" evidence="6">
    <location>
        <position position="124"/>
    </location>
    <ligand>
        <name>Zn(2+)</name>
        <dbReference type="ChEBI" id="CHEBI:29105"/>
        <label>1</label>
        <note>catalytic</note>
    </ligand>
</feature>
<evidence type="ECO:0000256" key="5">
    <source>
        <dbReference type="ARBA" id="ARBA00023049"/>
    </source>
</evidence>
<dbReference type="Gene3D" id="3.40.390.10">
    <property type="entry name" value="Collagenase (Catalytic Domain)"/>
    <property type="match status" value="1"/>
</dbReference>
<feature type="binding site" evidence="6">
    <location>
        <position position="140"/>
    </location>
    <ligand>
        <name>Zn(2+)</name>
        <dbReference type="ChEBI" id="CHEBI:29105"/>
        <label>2</label>
    </ligand>
</feature>
<feature type="binding site" evidence="6">
    <location>
        <position position="128"/>
    </location>
    <ligand>
        <name>Zn(2+)</name>
        <dbReference type="ChEBI" id="CHEBI:29105"/>
        <label>1</label>
        <note>catalytic</note>
    </ligand>
</feature>
<reference evidence="7 8" key="1">
    <citation type="submission" date="2023-03" db="EMBL/GenBank/DDBJ databases">
        <title>Whole genome sequencing of Methanotrichaceae archaeon M04Ac.</title>
        <authorList>
            <person name="Khomyakova M.A."/>
            <person name="Merkel A.Y."/>
            <person name="Slobodkin A.I."/>
        </authorList>
    </citation>
    <scope>NUCLEOTIDE SEQUENCE [LARGE SCALE GENOMIC DNA]</scope>
    <source>
        <strain evidence="7 8">M04Ac</strain>
    </source>
</reference>
<dbReference type="CDD" id="cd11375">
    <property type="entry name" value="Peptidase_M54"/>
    <property type="match status" value="1"/>
</dbReference>
<comment type="similarity">
    <text evidence="6">Belongs to the peptidase M54 family.</text>
</comment>
<feature type="binding site" evidence="6">
    <location>
        <position position="159"/>
    </location>
    <ligand>
        <name>Zn(2+)</name>
        <dbReference type="ChEBI" id="CHEBI:29105"/>
        <label>2</label>
    </ligand>
</feature>
<organism evidence="7 8">
    <name type="scientific">Candidatus Methanocrinis alkalitolerans</name>
    <dbReference type="NCBI Taxonomy" id="3033395"/>
    <lineage>
        <taxon>Archaea</taxon>
        <taxon>Methanobacteriati</taxon>
        <taxon>Methanobacteriota</taxon>
        <taxon>Stenosarchaea group</taxon>
        <taxon>Methanomicrobia</taxon>
        <taxon>Methanotrichales</taxon>
        <taxon>Methanotrichaceae</taxon>
        <taxon>Methanocrinis</taxon>
    </lineage>
</organism>
<dbReference type="SUPFAM" id="SSF55486">
    <property type="entry name" value="Metalloproteases ('zincins'), catalytic domain"/>
    <property type="match status" value="1"/>
</dbReference>
<accession>A0ABT5XGK0</accession>
<proteinExistence type="inferred from homology"/>
<dbReference type="InterPro" id="IPR024079">
    <property type="entry name" value="MetalloPept_cat_dom_sf"/>
</dbReference>
<dbReference type="PIRSF" id="PIRSF005785">
    <property type="entry name" value="Zn-prot_arch"/>
    <property type="match status" value="1"/>
</dbReference>
<feature type="binding site" evidence="6">
    <location>
        <position position="134"/>
    </location>
    <ligand>
        <name>Zn(2+)</name>
        <dbReference type="ChEBI" id="CHEBI:29105"/>
        <label>1</label>
        <note>catalytic</note>
    </ligand>
</feature>
<keyword evidence="1 6" id="KW-0645">Protease</keyword>
<comment type="function">
    <text evidence="6">Probable zinc metalloprotease whose natural substrate is unknown.</text>
</comment>
<keyword evidence="3 6" id="KW-0378">Hydrolase</keyword>
<evidence type="ECO:0000313" key="8">
    <source>
        <dbReference type="Proteomes" id="UP001215956"/>
    </source>
</evidence>
<feature type="binding site" evidence="6">
    <location>
        <position position="135"/>
    </location>
    <ligand>
        <name>Zn(2+)</name>
        <dbReference type="ChEBI" id="CHEBI:29105"/>
        <label>2</label>
    </ligand>
</feature>
<evidence type="ECO:0000256" key="4">
    <source>
        <dbReference type="ARBA" id="ARBA00022833"/>
    </source>
</evidence>
<comment type="caution">
    <text evidence="7">The sequence shown here is derived from an EMBL/GenBank/DDBJ whole genome shotgun (WGS) entry which is preliminary data.</text>
</comment>
<comment type="subunit">
    <text evidence="6">Monomer.</text>
</comment>
<keyword evidence="4 6" id="KW-0862">Zinc</keyword>
<dbReference type="Pfam" id="PF07998">
    <property type="entry name" value="Peptidase_M54"/>
    <property type="match status" value="1"/>
</dbReference>
<evidence type="ECO:0000256" key="1">
    <source>
        <dbReference type="ARBA" id="ARBA00022670"/>
    </source>
</evidence>
<dbReference type="InterPro" id="IPR012962">
    <property type="entry name" value="Pept_M54_archaemetzincn"/>
</dbReference>
<keyword evidence="2 6" id="KW-0479">Metal-binding</keyword>
<dbReference type="GO" id="GO:0008237">
    <property type="term" value="F:metallopeptidase activity"/>
    <property type="evidence" value="ECO:0007669"/>
    <property type="project" value="UniProtKB-KW"/>
</dbReference>
<dbReference type="EC" id="3.4.-.-" evidence="6"/>
<name>A0ABT5XGK0_9EURY</name>
<evidence type="ECO:0000313" key="7">
    <source>
        <dbReference type="EMBL" id="MDF0593785.1"/>
    </source>
</evidence>
<gene>
    <name evidence="6" type="primary">amzA</name>
    <name evidence="7" type="ORF">P0O24_09330</name>
</gene>
<comment type="cofactor">
    <cofactor evidence="6">
        <name>Zn(2+)</name>
        <dbReference type="ChEBI" id="CHEBI:29105"/>
    </cofactor>
    <text evidence="6">Binds 2 Zn(2+) ions per subunit. One is catalytic, whereas the other seems to have a structural role.</text>
</comment>
<dbReference type="EMBL" id="JARFPL010000030">
    <property type="protein sequence ID" value="MDF0593785.1"/>
    <property type="molecule type" value="Genomic_DNA"/>
</dbReference>
<sequence>MTILIQPVGAVDDSLISFIEVEIGSIYGSVEVMPMVHIPASLRDPGRGQLDGAAVLMALPPPEGGDAVLGVVEEDLFVADLNFVFGLAHGRRAMISLARLRQEFYGLSPDPDLFRERAKKEAVHELGHVFGLPHCGDDECVMHFSNSIDEADLKGWRYCRWCQKMLEGSGMKPAI</sequence>
<keyword evidence="5 6" id="KW-0482">Metalloprotease</keyword>